<evidence type="ECO:0000256" key="1">
    <source>
        <dbReference type="SAM" id="Phobius"/>
    </source>
</evidence>
<accession>A0A7K1UQG4</accession>
<dbReference type="Proteomes" id="UP000466794">
    <property type="component" value="Unassembled WGS sequence"/>
</dbReference>
<reference evidence="2 3" key="1">
    <citation type="submission" date="2019-12" db="EMBL/GenBank/DDBJ databases">
        <title>Nocardia sp. nov. ET3-3 isolated from soil.</title>
        <authorList>
            <person name="Kanchanasin P."/>
            <person name="Tanasupawat S."/>
            <person name="Yuki M."/>
            <person name="Kudo T."/>
        </authorList>
    </citation>
    <scope>NUCLEOTIDE SEQUENCE [LARGE SCALE GENOMIC DNA]</scope>
    <source>
        <strain evidence="2 3">ET3-3</strain>
    </source>
</reference>
<feature type="transmembrane region" description="Helical" evidence="1">
    <location>
        <begin position="57"/>
        <end position="77"/>
    </location>
</feature>
<evidence type="ECO:0000313" key="3">
    <source>
        <dbReference type="Proteomes" id="UP000466794"/>
    </source>
</evidence>
<feature type="transmembrane region" description="Helical" evidence="1">
    <location>
        <begin position="206"/>
        <end position="231"/>
    </location>
</feature>
<feature type="transmembrane region" description="Helical" evidence="1">
    <location>
        <begin position="28"/>
        <end position="45"/>
    </location>
</feature>
<keyword evidence="1" id="KW-0812">Transmembrane</keyword>
<sequence>MVWVSAAAFGVAWWLGLYLLARDPRKPLLRRAAIGLLVYSAAVVADRLAGGGPWFDGVRIVLVCAPALAFSGAFVRLLPARAVERVDRVWRLGLIPLCAVLAIPAAGGFLPAGYLLGALTLLALLGTMLGMLGQHAEWSEDSRRSAGGLLTVGALLLGLSAALILLGLNVLPQTAMLSVLAADLVVLGLGIAVIDAYDEGESLRAAMIHSLVVSAATAAVFGGQAALALALAGERPALVALFFAAVAAAITLQVLNAPLQAGADRLAFASDPRLCAARVELRSANEALLRGANEALLRGANEALLRKASEALLGKADETPLRRGDDSGLPTVGR</sequence>
<keyword evidence="3" id="KW-1185">Reference proteome</keyword>
<feature type="transmembrane region" description="Helical" evidence="1">
    <location>
        <begin position="112"/>
        <end position="133"/>
    </location>
</feature>
<dbReference type="AlphaFoldDB" id="A0A7K1UQG4"/>
<organism evidence="2 3">
    <name type="scientific">Nocardia terrae</name>
    <dbReference type="NCBI Taxonomy" id="2675851"/>
    <lineage>
        <taxon>Bacteria</taxon>
        <taxon>Bacillati</taxon>
        <taxon>Actinomycetota</taxon>
        <taxon>Actinomycetes</taxon>
        <taxon>Mycobacteriales</taxon>
        <taxon>Nocardiaceae</taxon>
        <taxon>Nocardia</taxon>
    </lineage>
</organism>
<feature type="transmembrane region" description="Helical" evidence="1">
    <location>
        <begin position="145"/>
        <end position="168"/>
    </location>
</feature>
<feature type="transmembrane region" description="Helical" evidence="1">
    <location>
        <begin position="89"/>
        <end position="106"/>
    </location>
</feature>
<keyword evidence="1" id="KW-0472">Membrane</keyword>
<feature type="transmembrane region" description="Helical" evidence="1">
    <location>
        <begin position="237"/>
        <end position="255"/>
    </location>
</feature>
<feature type="transmembrane region" description="Helical" evidence="1">
    <location>
        <begin position="174"/>
        <end position="194"/>
    </location>
</feature>
<dbReference type="RefSeq" id="WP_157355324.1">
    <property type="nucleotide sequence ID" value="NZ_WRPP01000001.1"/>
</dbReference>
<proteinExistence type="predicted"/>
<name>A0A7K1UQG4_9NOCA</name>
<dbReference type="EMBL" id="WRPP01000001">
    <property type="protein sequence ID" value="MVU76564.1"/>
    <property type="molecule type" value="Genomic_DNA"/>
</dbReference>
<protein>
    <submittedName>
        <fullName evidence="2">Uncharacterized protein</fullName>
    </submittedName>
</protein>
<evidence type="ECO:0000313" key="2">
    <source>
        <dbReference type="EMBL" id="MVU76564.1"/>
    </source>
</evidence>
<feature type="transmembrane region" description="Helical" evidence="1">
    <location>
        <begin position="6"/>
        <end position="21"/>
    </location>
</feature>
<keyword evidence="1" id="KW-1133">Transmembrane helix</keyword>
<gene>
    <name evidence="2" type="ORF">GPX89_04815</name>
</gene>
<comment type="caution">
    <text evidence="2">The sequence shown here is derived from an EMBL/GenBank/DDBJ whole genome shotgun (WGS) entry which is preliminary data.</text>
</comment>